<evidence type="ECO:0000313" key="1">
    <source>
        <dbReference type="EMBL" id="MBC3791281.1"/>
    </source>
</evidence>
<dbReference type="Proteomes" id="UP000700732">
    <property type="component" value="Unassembled WGS sequence"/>
</dbReference>
<evidence type="ECO:0000313" key="2">
    <source>
        <dbReference type="Proteomes" id="UP000700732"/>
    </source>
</evidence>
<accession>A0ABR6W3W1</accession>
<gene>
    <name evidence="1" type="ORF">FH603_1781</name>
</gene>
<dbReference type="EMBL" id="VFIA01000008">
    <property type="protein sequence ID" value="MBC3791281.1"/>
    <property type="molecule type" value="Genomic_DNA"/>
</dbReference>
<proteinExistence type="predicted"/>
<reference evidence="1 2" key="1">
    <citation type="submission" date="2019-06" db="EMBL/GenBank/DDBJ databases">
        <title>Spirosoma utsteinense sp. nov. isolated from Antarctic ice-free soils.</title>
        <authorList>
            <person name="Tahon G."/>
        </authorList>
    </citation>
    <scope>NUCLEOTIDE SEQUENCE [LARGE SCALE GENOMIC DNA]</scope>
    <source>
        <strain evidence="1 2">LMG 31447</strain>
    </source>
</reference>
<sequence>MKEILIKLLSERLDKLVGCFTTVTTQKLRTRRIDL</sequence>
<protein>
    <submittedName>
        <fullName evidence="1">Uncharacterized protein</fullName>
    </submittedName>
</protein>
<keyword evidence="2" id="KW-1185">Reference proteome</keyword>
<organism evidence="1 2">
    <name type="scientific">Spirosoma utsteinense</name>
    <dbReference type="NCBI Taxonomy" id="2585773"/>
    <lineage>
        <taxon>Bacteria</taxon>
        <taxon>Pseudomonadati</taxon>
        <taxon>Bacteroidota</taxon>
        <taxon>Cytophagia</taxon>
        <taxon>Cytophagales</taxon>
        <taxon>Cytophagaceae</taxon>
        <taxon>Spirosoma</taxon>
    </lineage>
</organism>
<name>A0ABR6W3W1_9BACT</name>
<comment type="caution">
    <text evidence="1">The sequence shown here is derived from an EMBL/GenBank/DDBJ whole genome shotgun (WGS) entry which is preliminary data.</text>
</comment>